<dbReference type="PANTHER" id="PTHR48086">
    <property type="entry name" value="SODIUM/PROLINE SYMPORTER-RELATED"/>
    <property type="match status" value="1"/>
</dbReference>
<evidence type="ECO:0000313" key="16">
    <source>
        <dbReference type="Proteomes" id="UP000218831"/>
    </source>
</evidence>
<feature type="transmembrane region" description="Helical" evidence="14">
    <location>
        <begin position="6"/>
        <end position="28"/>
    </location>
</feature>
<organism evidence="15 16">
    <name type="scientific">Fodinibius salipaludis</name>
    <dbReference type="NCBI Taxonomy" id="2032627"/>
    <lineage>
        <taxon>Bacteria</taxon>
        <taxon>Pseudomonadati</taxon>
        <taxon>Balneolota</taxon>
        <taxon>Balneolia</taxon>
        <taxon>Balneolales</taxon>
        <taxon>Balneolaceae</taxon>
        <taxon>Fodinibius</taxon>
    </lineage>
</organism>
<keyword evidence="9" id="KW-0406">Ion transport</keyword>
<evidence type="ECO:0000256" key="1">
    <source>
        <dbReference type="ARBA" id="ARBA00004651"/>
    </source>
</evidence>
<comment type="catalytic activity">
    <reaction evidence="12">
        <text>L-proline(in) + Na(+)(in) = L-proline(out) + Na(+)(out)</text>
        <dbReference type="Rhea" id="RHEA:28967"/>
        <dbReference type="ChEBI" id="CHEBI:29101"/>
        <dbReference type="ChEBI" id="CHEBI:60039"/>
    </reaction>
</comment>
<evidence type="ECO:0000256" key="12">
    <source>
        <dbReference type="ARBA" id="ARBA00033708"/>
    </source>
</evidence>
<keyword evidence="5 14" id="KW-0812">Transmembrane</keyword>
<dbReference type="PROSITE" id="PS50283">
    <property type="entry name" value="NA_SOLUT_SYMP_3"/>
    <property type="match status" value="1"/>
</dbReference>
<keyword evidence="8" id="KW-0915">Sodium</keyword>
<dbReference type="GO" id="GO:0006814">
    <property type="term" value="P:sodium ion transport"/>
    <property type="evidence" value="ECO:0007669"/>
    <property type="project" value="UniProtKB-KW"/>
</dbReference>
<evidence type="ECO:0000256" key="7">
    <source>
        <dbReference type="ARBA" id="ARBA00022989"/>
    </source>
</evidence>
<evidence type="ECO:0000313" key="15">
    <source>
        <dbReference type="EMBL" id="PAU94150.1"/>
    </source>
</evidence>
<feature type="transmembrane region" description="Helical" evidence="14">
    <location>
        <begin position="276"/>
        <end position="300"/>
    </location>
</feature>
<dbReference type="GO" id="GO:0005886">
    <property type="term" value="C:plasma membrane"/>
    <property type="evidence" value="ECO:0007669"/>
    <property type="project" value="UniProtKB-SubCell"/>
</dbReference>
<dbReference type="RefSeq" id="WP_095606281.1">
    <property type="nucleotide sequence ID" value="NZ_NSKE01000005.1"/>
</dbReference>
<evidence type="ECO:0000256" key="13">
    <source>
        <dbReference type="RuleBase" id="RU362091"/>
    </source>
</evidence>
<dbReference type="Gene3D" id="1.20.1730.10">
    <property type="entry name" value="Sodium/glucose cotransporter"/>
    <property type="match status" value="1"/>
</dbReference>
<keyword evidence="11" id="KW-0739">Sodium transport</keyword>
<dbReference type="GO" id="GO:0015293">
    <property type="term" value="F:symporter activity"/>
    <property type="evidence" value="ECO:0007669"/>
    <property type="project" value="UniProtKB-KW"/>
</dbReference>
<keyword evidence="6" id="KW-0769">Symport</keyword>
<keyword evidence="16" id="KW-1185">Reference proteome</keyword>
<sequence length="516" mass="55954">MELASSSMATAGWILILCYAGVILYFVIRGAGQTKEMDDYALGSVLFSPTAVGLSLAASITSAATFIINPGFVSLYGFSGVIAMGLALPLATLGSLILFTKGFRNFGTNVKALSMADWIRKMYDSRRFGILFGFLSLLLITFIVLICVGLTKVLASTLNIREFYVLLGIVIFIFGYMMYGGANSMVYTNTIQAILMVIVAIMLLGSGYDHFSNGVTGFIDKLNTIDPKLTQLTNDSSFLFRDYFEIFIAPFIVGIAIVCQPHILTKSLLLDREEDVNRYLVVGIITQFLFFLVVIAGLYARISFPDLAVDGEALAMDGIVSAYVVKEFTVAIALIIVLGLISAGISTLESLIQSLSTSITNDIIEPLFGKEIFAKDIFGLPAKLVYNRFVIIAMAIITVFLSWQQLVNPKLSVGIFAQNGVYAYFSAAFVPILMGMFFKNVPKEAPIWASLVAVTVHFTVYYGQIRVPFSEADGENPAVAAALAITSAVVVGFVIYAAKNKGIKLRSDNDKATASV</sequence>
<evidence type="ECO:0000256" key="3">
    <source>
        <dbReference type="ARBA" id="ARBA00022448"/>
    </source>
</evidence>
<evidence type="ECO:0000256" key="9">
    <source>
        <dbReference type="ARBA" id="ARBA00023065"/>
    </source>
</evidence>
<feature type="transmembrane region" description="Helical" evidence="14">
    <location>
        <begin position="128"/>
        <end position="151"/>
    </location>
</feature>
<keyword evidence="10 14" id="KW-0472">Membrane</keyword>
<evidence type="ECO:0000256" key="2">
    <source>
        <dbReference type="ARBA" id="ARBA00006434"/>
    </source>
</evidence>
<feature type="transmembrane region" description="Helical" evidence="14">
    <location>
        <begin position="477"/>
        <end position="498"/>
    </location>
</feature>
<comment type="similarity">
    <text evidence="2 13">Belongs to the sodium:solute symporter (SSF) (TC 2.A.21) family.</text>
</comment>
<feature type="transmembrane region" description="Helical" evidence="14">
    <location>
        <begin position="320"/>
        <end position="341"/>
    </location>
</feature>
<dbReference type="InterPro" id="IPR050277">
    <property type="entry name" value="Sodium:Solute_Symporter"/>
</dbReference>
<keyword evidence="3" id="KW-0813">Transport</keyword>
<evidence type="ECO:0000256" key="14">
    <source>
        <dbReference type="SAM" id="Phobius"/>
    </source>
</evidence>
<dbReference type="PANTHER" id="PTHR48086:SF3">
    <property type="entry name" value="SODIUM_PROLINE SYMPORTER"/>
    <property type="match status" value="1"/>
</dbReference>
<feature type="transmembrane region" description="Helical" evidence="14">
    <location>
        <begin position="74"/>
        <end position="99"/>
    </location>
</feature>
<feature type="transmembrane region" description="Helical" evidence="14">
    <location>
        <begin position="415"/>
        <end position="438"/>
    </location>
</feature>
<accession>A0A2A2GAF8</accession>
<evidence type="ECO:0000256" key="10">
    <source>
        <dbReference type="ARBA" id="ARBA00023136"/>
    </source>
</evidence>
<dbReference type="Pfam" id="PF00474">
    <property type="entry name" value="SSF"/>
    <property type="match status" value="1"/>
</dbReference>
<reference evidence="15 16" key="1">
    <citation type="submission" date="2017-08" db="EMBL/GenBank/DDBJ databases">
        <title>Aliifodinibius alkalisoli sp. nov., isolated from saline alkaline soil.</title>
        <authorList>
            <person name="Liu D."/>
            <person name="Zhang G."/>
        </authorList>
    </citation>
    <scope>NUCLEOTIDE SEQUENCE [LARGE SCALE GENOMIC DNA]</scope>
    <source>
        <strain evidence="15 16">WN023</strain>
    </source>
</reference>
<evidence type="ECO:0000256" key="4">
    <source>
        <dbReference type="ARBA" id="ARBA00022475"/>
    </source>
</evidence>
<evidence type="ECO:0000256" key="6">
    <source>
        <dbReference type="ARBA" id="ARBA00022847"/>
    </source>
</evidence>
<dbReference type="Proteomes" id="UP000218831">
    <property type="component" value="Unassembled WGS sequence"/>
</dbReference>
<gene>
    <name evidence="15" type="ORF">CK503_08020</name>
</gene>
<dbReference type="InterPro" id="IPR038377">
    <property type="entry name" value="Na/Glc_symporter_sf"/>
</dbReference>
<dbReference type="OrthoDB" id="1400010at2"/>
<evidence type="ECO:0000256" key="8">
    <source>
        <dbReference type="ARBA" id="ARBA00023053"/>
    </source>
</evidence>
<comment type="caution">
    <text evidence="15">The sequence shown here is derived from an EMBL/GenBank/DDBJ whole genome shotgun (WGS) entry which is preliminary data.</text>
</comment>
<feature type="transmembrane region" description="Helical" evidence="14">
    <location>
        <begin position="243"/>
        <end position="264"/>
    </location>
</feature>
<evidence type="ECO:0000256" key="11">
    <source>
        <dbReference type="ARBA" id="ARBA00023201"/>
    </source>
</evidence>
<dbReference type="AlphaFoldDB" id="A0A2A2GAF8"/>
<comment type="subcellular location">
    <subcellularLocation>
        <location evidence="1">Cell membrane</location>
        <topology evidence="1">Multi-pass membrane protein</topology>
    </subcellularLocation>
</comment>
<feature type="transmembrane region" description="Helical" evidence="14">
    <location>
        <begin position="40"/>
        <end position="68"/>
    </location>
</feature>
<feature type="transmembrane region" description="Helical" evidence="14">
    <location>
        <begin position="385"/>
        <end position="403"/>
    </location>
</feature>
<protein>
    <submittedName>
        <fullName evidence="15">Sodium:solute symporter</fullName>
    </submittedName>
</protein>
<evidence type="ECO:0000256" key="5">
    <source>
        <dbReference type="ARBA" id="ARBA00022692"/>
    </source>
</evidence>
<keyword evidence="4" id="KW-1003">Cell membrane</keyword>
<name>A0A2A2GAF8_9BACT</name>
<keyword evidence="7 14" id="KW-1133">Transmembrane helix</keyword>
<proteinExistence type="inferred from homology"/>
<feature type="transmembrane region" description="Helical" evidence="14">
    <location>
        <begin position="445"/>
        <end position="465"/>
    </location>
</feature>
<feature type="transmembrane region" description="Helical" evidence="14">
    <location>
        <begin position="163"/>
        <end position="179"/>
    </location>
</feature>
<feature type="transmembrane region" description="Helical" evidence="14">
    <location>
        <begin position="186"/>
        <end position="208"/>
    </location>
</feature>
<dbReference type="InterPro" id="IPR001734">
    <property type="entry name" value="Na/solute_symporter"/>
</dbReference>
<dbReference type="EMBL" id="NSKE01000005">
    <property type="protein sequence ID" value="PAU94150.1"/>
    <property type="molecule type" value="Genomic_DNA"/>
</dbReference>